<feature type="signal peptide" evidence="3">
    <location>
        <begin position="1"/>
        <end position="17"/>
    </location>
</feature>
<reference evidence="5" key="1">
    <citation type="journal article" date="2023" name="Commun. Biol.">
        <title>Genome analysis of Parmales, the sister group of diatoms, reveals the evolutionary specialization of diatoms from phago-mixotrophs to photoautotrophs.</title>
        <authorList>
            <person name="Ban H."/>
            <person name="Sato S."/>
            <person name="Yoshikawa S."/>
            <person name="Yamada K."/>
            <person name="Nakamura Y."/>
            <person name="Ichinomiya M."/>
            <person name="Sato N."/>
            <person name="Blanc-Mathieu R."/>
            <person name="Endo H."/>
            <person name="Kuwata A."/>
            <person name="Ogata H."/>
        </authorList>
    </citation>
    <scope>NUCLEOTIDE SEQUENCE [LARGE SCALE GENOMIC DNA]</scope>
    <source>
        <strain evidence="5">NIES 3700</strain>
    </source>
</reference>
<dbReference type="AlphaFoldDB" id="A0A9W7A7N4"/>
<protein>
    <recommendedName>
        <fullName evidence="2">ATP-dependent Clp protease proteolytic subunit</fullName>
    </recommendedName>
</protein>
<comment type="caution">
    <text evidence="4">The sequence shown here is derived from an EMBL/GenBank/DDBJ whole genome shotgun (WGS) entry which is preliminary data.</text>
</comment>
<evidence type="ECO:0000256" key="2">
    <source>
        <dbReference type="RuleBase" id="RU003567"/>
    </source>
</evidence>
<dbReference type="PRINTS" id="PR00127">
    <property type="entry name" value="CLPPROTEASEP"/>
</dbReference>
<keyword evidence="5" id="KW-1185">Reference proteome</keyword>
<dbReference type="PANTHER" id="PTHR10381:SF11">
    <property type="entry name" value="ATP-DEPENDENT CLP PROTEASE PROTEOLYTIC SUBUNIT, MITOCHONDRIAL"/>
    <property type="match status" value="1"/>
</dbReference>
<organism evidence="4 5">
    <name type="scientific">Triparma laevis f. longispina</name>
    <dbReference type="NCBI Taxonomy" id="1714387"/>
    <lineage>
        <taxon>Eukaryota</taxon>
        <taxon>Sar</taxon>
        <taxon>Stramenopiles</taxon>
        <taxon>Ochrophyta</taxon>
        <taxon>Bolidophyceae</taxon>
        <taxon>Parmales</taxon>
        <taxon>Triparmaceae</taxon>
        <taxon>Triparma</taxon>
    </lineage>
</organism>
<proteinExistence type="inferred from homology"/>
<dbReference type="InterPro" id="IPR001907">
    <property type="entry name" value="ClpP"/>
</dbReference>
<gene>
    <name evidence="4" type="ORF">TrLO_g1410</name>
</gene>
<dbReference type="Pfam" id="PF00574">
    <property type="entry name" value="CLP_protease"/>
    <property type="match status" value="1"/>
</dbReference>
<keyword evidence="3" id="KW-0732">Signal</keyword>
<feature type="chain" id="PRO_5040894707" description="ATP-dependent Clp protease proteolytic subunit" evidence="3">
    <location>
        <begin position="18"/>
        <end position="301"/>
    </location>
</feature>
<evidence type="ECO:0000256" key="3">
    <source>
        <dbReference type="SAM" id="SignalP"/>
    </source>
</evidence>
<dbReference type="Gene3D" id="3.90.226.10">
    <property type="entry name" value="2-enoyl-CoA Hydratase, Chain A, domain 1"/>
    <property type="match status" value="1"/>
</dbReference>
<dbReference type="InterPro" id="IPR029045">
    <property type="entry name" value="ClpP/crotonase-like_dom_sf"/>
</dbReference>
<dbReference type="InterPro" id="IPR023562">
    <property type="entry name" value="ClpP/TepA"/>
</dbReference>
<dbReference type="GO" id="GO:0004176">
    <property type="term" value="F:ATP-dependent peptidase activity"/>
    <property type="evidence" value="ECO:0007669"/>
    <property type="project" value="InterPro"/>
</dbReference>
<dbReference type="EMBL" id="BRXW01000571">
    <property type="protein sequence ID" value="GMH67272.1"/>
    <property type="molecule type" value="Genomic_DNA"/>
</dbReference>
<evidence type="ECO:0000313" key="5">
    <source>
        <dbReference type="Proteomes" id="UP001165122"/>
    </source>
</evidence>
<comment type="similarity">
    <text evidence="1 2">Belongs to the peptidase S14 family.</text>
</comment>
<dbReference type="Proteomes" id="UP001165122">
    <property type="component" value="Unassembled WGS sequence"/>
</dbReference>
<evidence type="ECO:0000313" key="4">
    <source>
        <dbReference type="EMBL" id="GMH67272.1"/>
    </source>
</evidence>
<name>A0A9W7A7N4_9STRA</name>
<dbReference type="PANTHER" id="PTHR10381">
    <property type="entry name" value="ATP-DEPENDENT CLP PROTEASE PROTEOLYTIC SUBUNIT"/>
    <property type="match status" value="1"/>
</dbReference>
<dbReference type="GO" id="GO:0051117">
    <property type="term" value="F:ATPase binding"/>
    <property type="evidence" value="ECO:0007669"/>
    <property type="project" value="TreeGrafter"/>
</dbReference>
<dbReference type="CDD" id="cd07017">
    <property type="entry name" value="S14_ClpP_2"/>
    <property type="match status" value="1"/>
</dbReference>
<sequence>MIRSLCLLAAMLSLSYSFAPSLSPRRVYVSKILSSKSDDFAQHLSSSSIDLDPSFSCVTDPRALTSAAVTRIPIEMKPAPQVPYTAPGMDGQYIMMDISQRLFRERILIVSQFITSDVANNLIAILLYLRNEDSTKPITLYCNFPGGELQPTLALYDTLMQCKEGGMKVSTLNMGISIGMGAFLCSAGSKGRRFALPNARFLMQKTGLMQYPVRGQATSIALEVSQILKSNKKVISELSKLTGQSVSRLEKDLKRDFYLDAVEAVEYGLIDKVLEPMGLGYEGDGIGEVELGGFISGEKYQ</sequence>
<dbReference type="GO" id="GO:0006515">
    <property type="term" value="P:protein quality control for misfolded or incompletely synthesized proteins"/>
    <property type="evidence" value="ECO:0007669"/>
    <property type="project" value="TreeGrafter"/>
</dbReference>
<accession>A0A9W7A7N4</accession>
<dbReference type="SUPFAM" id="SSF52096">
    <property type="entry name" value="ClpP/crotonase"/>
    <property type="match status" value="1"/>
</dbReference>
<dbReference type="GO" id="GO:0004252">
    <property type="term" value="F:serine-type endopeptidase activity"/>
    <property type="evidence" value="ECO:0007669"/>
    <property type="project" value="InterPro"/>
</dbReference>
<dbReference type="GO" id="GO:0009368">
    <property type="term" value="C:endopeptidase Clp complex"/>
    <property type="evidence" value="ECO:0007669"/>
    <property type="project" value="TreeGrafter"/>
</dbReference>
<evidence type="ECO:0000256" key="1">
    <source>
        <dbReference type="ARBA" id="ARBA00007039"/>
    </source>
</evidence>
<dbReference type="OrthoDB" id="2017408at2759"/>